<dbReference type="FunFam" id="3.30.70.330:FF:000580">
    <property type="entry name" value="RNA-binding (RRM/RBD/RNP motifs) family protein"/>
    <property type="match status" value="1"/>
</dbReference>
<feature type="region of interest" description="Disordered" evidence="4">
    <location>
        <begin position="24"/>
        <end position="44"/>
    </location>
</feature>
<feature type="domain" description="RRM" evidence="5">
    <location>
        <begin position="178"/>
        <end position="256"/>
    </location>
</feature>
<dbReference type="InterPro" id="IPR035979">
    <property type="entry name" value="RBD_domain_sf"/>
</dbReference>
<dbReference type="PANTHER" id="PTHR48033:SF10">
    <property type="entry name" value="RNA-BINDING PROTEIN SQUID"/>
    <property type="match status" value="1"/>
</dbReference>
<feature type="region of interest" description="Disordered" evidence="4">
    <location>
        <begin position="374"/>
        <end position="402"/>
    </location>
</feature>
<evidence type="ECO:0000313" key="7">
    <source>
        <dbReference type="Proteomes" id="UP001374535"/>
    </source>
</evidence>
<keyword evidence="7" id="KW-1185">Reference proteome</keyword>
<comment type="subcellular location">
    <subcellularLocation>
        <location evidence="1">Nucleus</location>
    </subcellularLocation>
</comment>
<feature type="region of interest" description="Disordered" evidence="4">
    <location>
        <begin position="255"/>
        <end position="297"/>
    </location>
</feature>
<dbReference type="PANTHER" id="PTHR48033">
    <property type="entry name" value="RNA-BINDING (RRM/RBD/RNP MOTIFS) FAMILY PROTEIN"/>
    <property type="match status" value="1"/>
</dbReference>
<evidence type="ECO:0000256" key="3">
    <source>
        <dbReference type="PROSITE-ProRule" id="PRU00176"/>
    </source>
</evidence>
<evidence type="ECO:0000313" key="6">
    <source>
        <dbReference type="EMBL" id="WVY99910.1"/>
    </source>
</evidence>
<dbReference type="GO" id="GO:0003723">
    <property type="term" value="F:RNA binding"/>
    <property type="evidence" value="ECO:0007669"/>
    <property type="project" value="UniProtKB-UniRule"/>
</dbReference>
<dbReference type="GO" id="GO:0010468">
    <property type="term" value="P:regulation of gene expression"/>
    <property type="evidence" value="ECO:0007669"/>
    <property type="project" value="TreeGrafter"/>
</dbReference>
<dbReference type="Pfam" id="PF00076">
    <property type="entry name" value="RRM_1"/>
    <property type="match status" value="2"/>
</dbReference>
<proteinExistence type="predicted"/>
<dbReference type="AlphaFoldDB" id="A0AAQ3RQ30"/>
<keyword evidence="3" id="KW-0694">RNA-binding</keyword>
<dbReference type="EMBL" id="CP144693">
    <property type="protein sequence ID" value="WVY99910.1"/>
    <property type="molecule type" value="Genomic_DNA"/>
</dbReference>
<feature type="domain" description="RRM" evidence="5">
    <location>
        <begin position="65"/>
        <end position="165"/>
    </location>
</feature>
<keyword evidence="2" id="KW-0539">Nucleus</keyword>
<protein>
    <recommendedName>
        <fullName evidence="5">RRM domain-containing protein</fullName>
    </recommendedName>
</protein>
<organism evidence="6 7">
    <name type="scientific">Vigna mungo</name>
    <name type="common">Black gram</name>
    <name type="synonym">Phaseolus mungo</name>
    <dbReference type="NCBI Taxonomy" id="3915"/>
    <lineage>
        <taxon>Eukaryota</taxon>
        <taxon>Viridiplantae</taxon>
        <taxon>Streptophyta</taxon>
        <taxon>Embryophyta</taxon>
        <taxon>Tracheophyta</taxon>
        <taxon>Spermatophyta</taxon>
        <taxon>Magnoliopsida</taxon>
        <taxon>eudicotyledons</taxon>
        <taxon>Gunneridae</taxon>
        <taxon>Pentapetalae</taxon>
        <taxon>rosids</taxon>
        <taxon>fabids</taxon>
        <taxon>Fabales</taxon>
        <taxon>Fabaceae</taxon>
        <taxon>Papilionoideae</taxon>
        <taxon>50 kb inversion clade</taxon>
        <taxon>NPAAA clade</taxon>
        <taxon>indigoferoid/millettioid clade</taxon>
        <taxon>Phaseoleae</taxon>
        <taxon>Vigna</taxon>
    </lineage>
</organism>
<accession>A0AAQ3RQ30</accession>
<sequence>GFSMEYFPSQHGLQFESEPGVYHGDANDELTKPSPNPRDSSSGLVTSVVGGGTWVLWRKGFCSVRKLFVGGISWETSQAIVPEVVTTMAEFTASHVFSFCLSESFFNYFSKYGEVTDSVIMTNKLSGRPRGFGFVTFADSAVADEVLAQEHTIDGRVVEVKRTVPREDMEGIGVLKTKKIFVGGIPQLFTDDELRGYFSPYGDVVECQIMLDHNTGRSRGFGFVTFDNEDSVEKVFSAGKIHEIGGKQVEIKRAEPKRSGVDHISTSRKSYGGFSNGMDGYGGNSSRNRNHGKRGGQYTDPGMNGAYGYFEGSFGGSAATVYGGYCGYGYGFGYGGPMYCYGGYGLNSYGNPGVYGGGTISHGDGNAYGRNGSFNRSSGYDGGKGAEKDDGPPTGRYHPYWK</sequence>
<dbReference type="Proteomes" id="UP001374535">
    <property type="component" value="Chromosome 8"/>
</dbReference>
<reference evidence="6 7" key="1">
    <citation type="journal article" date="2023" name="Life. Sci Alliance">
        <title>Evolutionary insights into 3D genome organization and epigenetic landscape of Vigna mungo.</title>
        <authorList>
            <person name="Junaid A."/>
            <person name="Singh B."/>
            <person name="Bhatia S."/>
        </authorList>
    </citation>
    <scope>NUCLEOTIDE SEQUENCE [LARGE SCALE GENOMIC DNA]</scope>
    <source>
        <strain evidence="6">Urdbean</strain>
    </source>
</reference>
<evidence type="ECO:0000256" key="4">
    <source>
        <dbReference type="SAM" id="MobiDB-lite"/>
    </source>
</evidence>
<dbReference type="InterPro" id="IPR000504">
    <property type="entry name" value="RRM_dom"/>
</dbReference>
<gene>
    <name evidence="6" type="ORF">V8G54_025980</name>
</gene>
<dbReference type="InterPro" id="IPR012677">
    <property type="entry name" value="Nucleotide-bd_a/b_plait_sf"/>
</dbReference>
<dbReference type="GO" id="GO:0000785">
    <property type="term" value="C:chromatin"/>
    <property type="evidence" value="ECO:0007669"/>
    <property type="project" value="TreeGrafter"/>
</dbReference>
<evidence type="ECO:0000256" key="1">
    <source>
        <dbReference type="ARBA" id="ARBA00004123"/>
    </source>
</evidence>
<evidence type="ECO:0000256" key="2">
    <source>
        <dbReference type="ARBA" id="ARBA00023242"/>
    </source>
</evidence>
<dbReference type="Gene3D" id="3.30.70.330">
    <property type="match status" value="2"/>
</dbReference>
<dbReference type="SMART" id="SM00360">
    <property type="entry name" value="RRM"/>
    <property type="match status" value="2"/>
</dbReference>
<dbReference type="PROSITE" id="PS50102">
    <property type="entry name" value="RRM"/>
    <property type="match status" value="2"/>
</dbReference>
<dbReference type="SUPFAM" id="SSF54928">
    <property type="entry name" value="RNA-binding domain, RBD"/>
    <property type="match status" value="2"/>
</dbReference>
<feature type="non-terminal residue" evidence="6">
    <location>
        <position position="1"/>
    </location>
</feature>
<dbReference type="GO" id="GO:0005654">
    <property type="term" value="C:nucleoplasm"/>
    <property type="evidence" value="ECO:0007669"/>
    <property type="project" value="TreeGrafter"/>
</dbReference>
<evidence type="ECO:0000259" key="5">
    <source>
        <dbReference type="PROSITE" id="PS50102"/>
    </source>
</evidence>
<name>A0AAQ3RQ30_VIGMU</name>